<accession>A0ABR9SV29</accession>
<dbReference type="EMBL" id="JADDUM010000118">
    <property type="protein sequence ID" value="MBE8592311.1"/>
    <property type="molecule type" value="Genomic_DNA"/>
</dbReference>
<dbReference type="Proteomes" id="UP000613075">
    <property type="component" value="Unassembled WGS sequence"/>
</dbReference>
<proteinExistence type="predicted"/>
<dbReference type="RefSeq" id="WP_193863135.1">
    <property type="nucleotide sequence ID" value="NZ_JADDUM010000118.1"/>
</dbReference>
<keyword evidence="2" id="KW-1185">Reference proteome</keyword>
<organism evidence="1 2">
    <name type="scientific">Pseudomonas cyclaminis</name>
    <dbReference type="NCBI Taxonomy" id="2781239"/>
    <lineage>
        <taxon>Bacteria</taxon>
        <taxon>Pseudomonadati</taxon>
        <taxon>Pseudomonadota</taxon>
        <taxon>Gammaproteobacteria</taxon>
        <taxon>Pseudomonadales</taxon>
        <taxon>Pseudomonadaceae</taxon>
        <taxon>Pseudomonas</taxon>
    </lineage>
</organism>
<reference evidence="1 2" key="1">
    <citation type="submission" date="2020-10" db="EMBL/GenBank/DDBJ databases">
        <title>The draft genomes of Cyclamen pathogen Pseudomonas sp.</title>
        <authorList>
            <person name="Fujikawa T."/>
            <person name="Sawada H."/>
        </authorList>
    </citation>
    <scope>NUCLEOTIDE SEQUENCE [LARGE SCALE GENOMIC DNA]</scope>
    <source>
        <strain evidence="1 2">MAFF 301449</strain>
    </source>
</reference>
<comment type="caution">
    <text evidence="1">The sequence shown here is derived from an EMBL/GenBank/DDBJ whole genome shotgun (WGS) entry which is preliminary data.</text>
</comment>
<gene>
    <name evidence="1" type="ORF">IQK56_15980</name>
</gene>
<name>A0ABR9SV29_9PSED</name>
<evidence type="ECO:0000313" key="2">
    <source>
        <dbReference type="Proteomes" id="UP000613075"/>
    </source>
</evidence>
<sequence>MENPVPGLNIPVNGPSNQAQISLSTFTGALVVSIPNNACLFAEGMVYAILGADPENPEWKGAKIIAGELQEDTDQYQQLSNLKVEVPKKVLERFKNQTIPVSYQTTGESSLARSSDQISLTIND</sequence>
<protein>
    <submittedName>
        <fullName evidence="1">Uncharacterized protein</fullName>
    </submittedName>
</protein>
<evidence type="ECO:0000313" key="1">
    <source>
        <dbReference type="EMBL" id="MBE8592311.1"/>
    </source>
</evidence>